<name>A0A4S8KWY1_DENBC</name>
<gene>
    <name evidence="2" type="ORF">K435DRAFT_503100</name>
    <name evidence="3" type="ORF">K435DRAFT_503140</name>
</gene>
<feature type="coiled-coil region" evidence="1">
    <location>
        <begin position="32"/>
        <end position="82"/>
    </location>
</feature>
<evidence type="ECO:0000313" key="3">
    <source>
        <dbReference type="EMBL" id="THU80345.1"/>
    </source>
</evidence>
<keyword evidence="4" id="KW-1185">Reference proteome</keyword>
<dbReference type="EMBL" id="ML179914">
    <property type="protein sequence ID" value="THU80345.1"/>
    <property type="molecule type" value="Genomic_DNA"/>
</dbReference>
<evidence type="ECO:0000313" key="2">
    <source>
        <dbReference type="EMBL" id="THU80343.1"/>
    </source>
</evidence>
<proteinExistence type="predicted"/>
<evidence type="ECO:0000313" key="4">
    <source>
        <dbReference type="Proteomes" id="UP000297245"/>
    </source>
</evidence>
<protein>
    <submittedName>
        <fullName evidence="2">Uncharacterized protein</fullName>
    </submittedName>
</protein>
<dbReference type="Proteomes" id="UP000297245">
    <property type="component" value="Unassembled WGS sequence"/>
</dbReference>
<dbReference type="EMBL" id="ML179914">
    <property type="protein sequence ID" value="THU80343.1"/>
    <property type="molecule type" value="Genomic_DNA"/>
</dbReference>
<evidence type="ECO:0000256" key="1">
    <source>
        <dbReference type="SAM" id="Coils"/>
    </source>
</evidence>
<organism evidence="2 4">
    <name type="scientific">Dendrothele bispora (strain CBS 962.96)</name>
    <dbReference type="NCBI Taxonomy" id="1314807"/>
    <lineage>
        <taxon>Eukaryota</taxon>
        <taxon>Fungi</taxon>
        <taxon>Dikarya</taxon>
        <taxon>Basidiomycota</taxon>
        <taxon>Agaricomycotina</taxon>
        <taxon>Agaricomycetes</taxon>
        <taxon>Agaricomycetidae</taxon>
        <taxon>Agaricales</taxon>
        <taxon>Agaricales incertae sedis</taxon>
        <taxon>Dendrothele</taxon>
    </lineage>
</organism>
<sequence length="123" mass="14485">MFFFIKVIRGPMICNSQIYLRRRLRRRKRLDLDGTRTRIARLQHDITDLQGKCTMSVQARTHRTVSDRVKSKKNELENVKNTSDTSTSFIRGFRSYLRAPVYNLRNETDQILVVSSHSSHRTS</sequence>
<keyword evidence="1" id="KW-0175">Coiled coil</keyword>
<dbReference type="AlphaFoldDB" id="A0A4S8KWY1"/>
<reference evidence="2 4" key="1">
    <citation type="journal article" date="2019" name="Nat. Ecol. Evol.">
        <title>Megaphylogeny resolves global patterns of mushroom evolution.</title>
        <authorList>
            <person name="Varga T."/>
            <person name="Krizsan K."/>
            <person name="Foldi C."/>
            <person name="Dima B."/>
            <person name="Sanchez-Garcia M."/>
            <person name="Sanchez-Ramirez S."/>
            <person name="Szollosi G.J."/>
            <person name="Szarkandi J.G."/>
            <person name="Papp V."/>
            <person name="Albert L."/>
            <person name="Andreopoulos W."/>
            <person name="Angelini C."/>
            <person name="Antonin V."/>
            <person name="Barry K.W."/>
            <person name="Bougher N.L."/>
            <person name="Buchanan P."/>
            <person name="Buyck B."/>
            <person name="Bense V."/>
            <person name="Catcheside P."/>
            <person name="Chovatia M."/>
            <person name="Cooper J."/>
            <person name="Damon W."/>
            <person name="Desjardin D."/>
            <person name="Finy P."/>
            <person name="Geml J."/>
            <person name="Haridas S."/>
            <person name="Hughes K."/>
            <person name="Justo A."/>
            <person name="Karasinski D."/>
            <person name="Kautmanova I."/>
            <person name="Kiss B."/>
            <person name="Kocsube S."/>
            <person name="Kotiranta H."/>
            <person name="LaButti K.M."/>
            <person name="Lechner B.E."/>
            <person name="Liimatainen K."/>
            <person name="Lipzen A."/>
            <person name="Lukacs Z."/>
            <person name="Mihaltcheva S."/>
            <person name="Morgado L.N."/>
            <person name="Niskanen T."/>
            <person name="Noordeloos M.E."/>
            <person name="Ohm R.A."/>
            <person name="Ortiz-Santana B."/>
            <person name="Ovrebo C."/>
            <person name="Racz N."/>
            <person name="Riley R."/>
            <person name="Savchenko A."/>
            <person name="Shiryaev A."/>
            <person name="Soop K."/>
            <person name="Spirin V."/>
            <person name="Szebenyi C."/>
            <person name="Tomsovsky M."/>
            <person name="Tulloss R.E."/>
            <person name="Uehling J."/>
            <person name="Grigoriev I.V."/>
            <person name="Vagvolgyi C."/>
            <person name="Papp T."/>
            <person name="Martin F.M."/>
            <person name="Miettinen O."/>
            <person name="Hibbett D.S."/>
            <person name="Nagy L.G."/>
        </authorList>
    </citation>
    <scope>NUCLEOTIDE SEQUENCE [LARGE SCALE GENOMIC DNA]</scope>
    <source>
        <strain evidence="2 4">CBS 962.96</strain>
    </source>
</reference>
<accession>A0A4S8KWY1</accession>